<keyword evidence="2" id="KW-1133">Transmembrane helix</keyword>
<sequence length="342" mass="36960">MASISPSTNSSASSEATIPRSQAGPLPSKRGEIGFVEGMHVQDAERRTESPVNLPARHPADRDASDTSPIAVPPLAITTNNGSTPSSPVQPVSAASISSTSVTSTENSITKTKKSLLGFLKPDKVPAFGGLRLTTLVVFAIQVLCLGGTVTAWVLISQRLSRMANNEKQMPGGTSSSVFVHVVFLIAVLTQLLFLERRLFRLRAERYSYIHPGEMLPRYRNRSASTDTALAFSPWNRPPLPTYATALAQSGTGTGDVEDHLIAAPPPPAYGNTRGSTLLLTGFLRDSLRAQRPSSGHSQTSQQGRPLSYVSRDGQWEEIQDAERARRLEDTLSQLERPSTRM</sequence>
<evidence type="ECO:0000313" key="4">
    <source>
        <dbReference type="Proteomes" id="UP000308652"/>
    </source>
</evidence>
<proteinExistence type="predicted"/>
<feature type="region of interest" description="Disordered" evidence="1">
    <location>
        <begin position="1"/>
        <end position="92"/>
    </location>
</feature>
<protein>
    <submittedName>
        <fullName evidence="3">Uncharacterized protein</fullName>
    </submittedName>
</protein>
<feature type="region of interest" description="Disordered" evidence="1">
    <location>
        <begin position="290"/>
        <end position="315"/>
    </location>
</feature>
<keyword evidence="4" id="KW-1185">Reference proteome</keyword>
<name>A0A5C3M5P6_9AGAR</name>
<reference evidence="3 4" key="1">
    <citation type="journal article" date="2019" name="Nat. Ecol. Evol.">
        <title>Megaphylogeny resolves global patterns of mushroom evolution.</title>
        <authorList>
            <person name="Varga T."/>
            <person name="Krizsan K."/>
            <person name="Foldi C."/>
            <person name="Dima B."/>
            <person name="Sanchez-Garcia M."/>
            <person name="Sanchez-Ramirez S."/>
            <person name="Szollosi G.J."/>
            <person name="Szarkandi J.G."/>
            <person name="Papp V."/>
            <person name="Albert L."/>
            <person name="Andreopoulos W."/>
            <person name="Angelini C."/>
            <person name="Antonin V."/>
            <person name="Barry K.W."/>
            <person name="Bougher N.L."/>
            <person name="Buchanan P."/>
            <person name="Buyck B."/>
            <person name="Bense V."/>
            <person name="Catcheside P."/>
            <person name="Chovatia M."/>
            <person name="Cooper J."/>
            <person name="Damon W."/>
            <person name="Desjardin D."/>
            <person name="Finy P."/>
            <person name="Geml J."/>
            <person name="Haridas S."/>
            <person name="Hughes K."/>
            <person name="Justo A."/>
            <person name="Karasinski D."/>
            <person name="Kautmanova I."/>
            <person name="Kiss B."/>
            <person name="Kocsube S."/>
            <person name="Kotiranta H."/>
            <person name="LaButti K.M."/>
            <person name="Lechner B.E."/>
            <person name="Liimatainen K."/>
            <person name="Lipzen A."/>
            <person name="Lukacs Z."/>
            <person name="Mihaltcheva S."/>
            <person name="Morgado L.N."/>
            <person name="Niskanen T."/>
            <person name="Noordeloos M.E."/>
            <person name="Ohm R.A."/>
            <person name="Ortiz-Santana B."/>
            <person name="Ovrebo C."/>
            <person name="Racz N."/>
            <person name="Riley R."/>
            <person name="Savchenko A."/>
            <person name="Shiryaev A."/>
            <person name="Soop K."/>
            <person name="Spirin V."/>
            <person name="Szebenyi C."/>
            <person name="Tomsovsky M."/>
            <person name="Tulloss R.E."/>
            <person name="Uehling J."/>
            <person name="Grigoriev I.V."/>
            <person name="Vagvolgyi C."/>
            <person name="Papp T."/>
            <person name="Martin F.M."/>
            <person name="Miettinen O."/>
            <person name="Hibbett D.S."/>
            <person name="Nagy L.G."/>
        </authorList>
    </citation>
    <scope>NUCLEOTIDE SEQUENCE [LARGE SCALE GENOMIC DNA]</scope>
    <source>
        <strain evidence="3 4">CBS 166.37</strain>
    </source>
</reference>
<dbReference type="OrthoDB" id="2596855at2759"/>
<dbReference type="EMBL" id="ML213596">
    <property type="protein sequence ID" value="TFK40754.1"/>
    <property type="molecule type" value="Genomic_DNA"/>
</dbReference>
<evidence type="ECO:0000256" key="1">
    <source>
        <dbReference type="SAM" id="MobiDB-lite"/>
    </source>
</evidence>
<feature type="transmembrane region" description="Helical" evidence="2">
    <location>
        <begin position="176"/>
        <end position="195"/>
    </location>
</feature>
<feature type="compositionally biased region" description="Basic and acidic residues" evidence="1">
    <location>
        <begin position="40"/>
        <end position="49"/>
    </location>
</feature>
<evidence type="ECO:0000313" key="3">
    <source>
        <dbReference type="EMBL" id="TFK40754.1"/>
    </source>
</evidence>
<evidence type="ECO:0000256" key="2">
    <source>
        <dbReference type="SAM" id="Phobius"/>
    </source>
</evidence>
<feature type="compositionally biased region" description="Low complexity" evidence="1">
    <location>
        <begin position="1"/>
        <end position="16"/>
    </location>
</feature>
<dbReference type="STRING" id="68775.A0A5C3M5P6"/>
<dbReference type="Proteomes" id="UP000308652">
    <property type="component" value="Unassembled WGS sequence"/>
</dbReference>
<feature type="compositionally biased region" description="Low complexity" evidence="1">
    <location>
        <begin position="83"/>
        <end position="92"/>
    </location>
</feature>
<keyword evidence="2" id="KW-0472">Membrane</keyword>
<keyword evidence="2" id="KW-0812">Transmembrane</keyword>
<dbReference type="AlphaFoldDB" id="A0A5C3M5P6"/>
<organism evidence="3 4">
    <name type="scientific">Crucibulum laeve</name>
    <dbReference type="NCBI Taxonomy" id="68775"/>
    <lineage>
        <taxon>Eukaryota</taxon>
        <taxon>Fungi</taxon>
        <taxon>Dikarya</taxon>
        <taxon>Basidiomycota</taxon>
        <taxon>Agaricomycotina</taxon>
        <taxon>Agaricomycetes</taxon>
        <taxon>Agaricomycetidae</taxon>
        <taxon>Agaricales</taxon>
        <taxon>Agaricineae</taxon>
        <taxon>Nidulariaceae</taxon>
        <taxon>Crucibulum</taxon>
    </lineage>
</organism>
<gene>
    <name evidence="3" type="ORF">BDQ12DRAFT_679967</name>
</gene>
<accession>A0A5C3M5P6</accession>
<feature type="compositionally biased region" description="Polar residues" evidence="1">
    <location>
        <begin position="292"/>
        <end position="305"/>
    </location>
</feature>
<feature type="transmembrane region" description="Helical" evidence="2">
    <location>
        <begin position="133"/>
        <end position="156"/>
    </location>
</feature>